<dbReference type="PANTHER" id="PTHR22683:SF41">
    <property type="entry name" value="DNA TRANSLOCASE FTSK"/>
    <property type="match status" value="1"/>
</dbReference>
<reference evidence="2 3" key="1">
    <citation type="submission" date="2018-05" db="EMBL/GenBank/DDBJ databases">
        <title>Complete genome sequence of Megasphaera sp. AJH120T, isolated from the ceca of a chicken.</title>
        <authorList>
            <person name="Maki J."/>
            <person name="Looft T."/>
        </authorList>
    </citation>
    <scope>NUCLEOTIDE SEQUENCE [LARGE SCALE GENOMIC DNA]</scope>
    <source>
        <strain evidence="2 3">AJH120</strain>
    </source>
</reference>
<dbReference type="Gene3D" id="1.10.10.10">
    <property type="entry name" value="Winged helix-like DNA-binding domain superfamily/Winged helix DNA-binding domain"/>
    <property type="match status" value="1"/>
</dbReference>
<dbReference type="Pfam" id="PF09397">
    <property type="entry name" value="FtsK_gamma"/>
    <property type="match status" value="1"/>
</dbReference>
<dbReference type="EMBL" id="CP029462">
    <property type="protein sequence ID" value="AXL20749.1"/>
    <property type="molecule type" value="Genomic_DNA"/>
</dbReference>
<protein>
    <recommendedName>
        <fullName evidence="1">FtsK gamma domain-containing protein</fullName>
    </recommendedName>
</protein>
<dbReference type="InterPro" id="IPR036388">
    <property type="entry name" value="WH-like_DNA-bd_sf"/>
</dbReference>
<dbReference type="InterPro" id="IPR050206">
    <property type="entry name" value="FtsK/SpoIIIE/SftA"/>
</dbReference>
<dbReference type="OrthoDB" id="9813793at2"/>
<dbReference type="InterPro" id="IPR036390">
    <property type="entry name" value="WH_DNA-bd_sf"/>
</dbReference>
<dbReference type="AlphaFoldDB" id="A0A346AY06"/>
<dbReference type="InterPro" id="IPR018541">
    <property type="entry name" value="Ftsk_gamma"/>
</dbReference>
<dbReference type="SUPFAM" id="SSF46785">
    <property type="entry name" value="Winged helix' DNA-binding domain"/>
    <property type="match status" value="1"/>
</dbReference>
<proteinExistence type="predicted"/>
<feature type="domain" description="FtsK gamma" evidence="1">
    <location>
        <begin position="2"/>
        <end position="67"/>
    </location>
</feature>
<dbReference type="RefSeq" id="WP_107195745.1">
    <property type="nucleotide sequence ID" value="NZ_CP029462.1"/>
</dbReference>
<evidence type="ECO:0000313" key="3">
    <source>
        <dbReference type="Proteomes" id="UP000254337"/>
    </source>
</evidence>
<evidence type="ECO:0000259" key="1">
    <source>
        <dbReference type="SMART" id="SM00843"/>
    </source>
</evidence>
<dbReference type="SMART" id="SM00843">
    <property type="entry name" value="Ftsk_gamma"/>
    <property type="match status" value="1"/>
</dbReference>
<dbReference type="KEGG" id="meg:DKB62_03735"/>
<name>A0A346AY06_9FIRM</name>
<accession>A0A346AY06</accession>
<organism evidence="2 3">
    <name type="scientific">Megasphaera stantonii</name>
    <dbReference type="NCBI Taxonomy" id="2144175"/>
    <lineage>
        <taxon>Bacteria</taxon>
        <taxon>Bacillati</taxon>
        <taxon>Bacillota</taxon>
        <taxon>Negativicutes</taxon>
        <taxon>Veillonellales</taxon>
        <taxon>Veillonellaceae</taxon>
        <taxon>Megasphaera</taxon>
    </lineage>
</organism>
<dbReference type="PANTHER" id="PTHR22683">
    <property type="entry name" value="SPORULATION PROTEIN RELATED"/>
    <property type="match status" value="1"/>
</dbReference>
<keyword evidence="3" id="KW-1185">Reference proteome</keyword>
<dbReference type="Proteomes" id="UP000254337">
    <property type="component" value="Chromosome"/>
</dbReference>
<sequence length="75" mass="8936">MNFFEDELMKEAISEVLRQQKASTTMLQRRFHIGYNRAHRLIQHMETMGIISGKNGYEARKIIMDEGDVIFKYLR</sequence>
<gene>
    <name evidence="2" type="ORF">DKB62_03735</name>
</gene>
<evidence type="ECO:0000313" key="2">
    <source>
        <dbReference type="EMBL" id="AXL20749.1"/>
    </source>
</evidence>